<keyword evidence="1 2" id="KW-0238">DNA-binding</keyword>
<reference evidence="5 6" key="1">
    <citation type="journal article" date="2023" name="Virus Evol.">
        <title>Computational host range prediction-The good, the bad, and the ugly.</title>
        <authorList>
            <person name="Howell A.A."/>
            <person name="Versoza C.J."/>
            <person name="Pfeifer S.P."/>
        </authorList>
    </citation>
    <scope>NUCLEOTIDE SEQUENCE [LARGE SCALE GENOMIC DNA]</scope>
    <source>
        <strain evidence="5 6">1610/1b</strain>
    </source>
</reference>
<feature type="domain" description="HTH tetR-type" evidence="4">
    <location>
        <begin position="17"/>
        <end position="77"/>
    </location>
</feature>
<dbReference type="PANTHER" id="PTHR30055">
    <property type="entry name" value="HTH-TYPE TRANSCRIPTIONAL REGULATOR RUTR"/>
    <property type="match status" value="1"/>
</dbReference>
<dbReference type="InterPro" id="IPR009057">
    <property type="entry name" value="Homeodomain-like_sf"/>
</dbReference>
<dbReference type="Gene3D" id="1.10.357.10">
    <property type="entry name" value="Tetracycline Repressor, domain 2"/>
    <property type="match status" value="1"/>
</dbReference>
<dbReference type="RefSeq" id="WP_066172038.1">
    <property type="nucleotide sequence ID" value="NZ_CP136137.1"/>
</dbReference>
<keyword evidence="6" id="KW-1185">Reference proteome</keyword>
<evidence type="ECO:0000313" key="5">
    <source>
        <dbReference type="EMBL" id="WYY06892.1"/>
    </source>
</evidence>
<name>A0ABZ2TZW3_9ACTN</name>
<dbReference type="Pfam" id="PF00440">
    <property type="entry name" value="TetR_N"/>
    <property type="match status" value="1"/>
</dbReference>
<dbReference type="EMBL" id="CP136137">
    <property type="protein sequence ID" value="WYY06892.1"/>
    <property type="molecule type" value="Genomic_DNA"/>
</dbReference>
<evidence type="ECO:0000256" key="2">
    <source>
        <dbReference type="PROSITE-ProRule" id="PRU00335"/>
    </source>
</evidence>
<dbReference type="InterPro" id="IPR041483">
    <property type="entry name" value="TetR_C_34"/>
</dbReference>
<accession>A0ABZ2TZW3</accession>
<evidence type="ECO:0000256" key="1">
    <source>
        <dbReference type="ARBA" id="ARBA00023125"/>
    </source>
</evidence>
<evidence type="ECO:0000259" key="4">
    <source>
        <dbReference type="PROSITE" id="PS50977"/>
    </source>
</evidence>
<dbReference type="InterPro" id="IPR001647">
    <property type="entry name" value="HTH_TetR"/>
</dbReference>
<feature type="DNA-binding region" description="H-T-H motif" evidence="2">
    <location>
        <begin position="40"/>
        <end position="59"/>
    </location>
</feature>
<evidence type="ECO:0000313" key="6">
    <source>
        <dbReference type="Proteomes" id="UP001479933"/>
    </source>
</evidence>
<dbReference type="InterPro" id="IPR050109">
    <property type="entry name" value="HTH-type_TetR-like_transc_reg"/>
</dbReference>
<protein>
    <submittedName>
        <fullName evidence="5">TetR family transcriptional regulator</fullName>
    </submittedName>
</protein>
<dbReference type="PANTHER" id="PTHR30055:SF178">
    <property type="entry name" value="POSSIBLE TRANSCRIPTIONAL REGULATORY PROTEIN"/>
    <property type="match status" value="1"/>
</dbReference>
<sequence>MTGTPQFERARSNEAKQLREGAILESARTQALERGVRAVTLTDIAAGVGMHKSTMLRYFETREEIFLRLAATEWAQWATEVTAVLSESDSPGHPDSAGPGGSVWSVASDPHQRVAALLASSLVARPLFCDLLAHVPLNLERGVSMIAVKEFKLAAIGAAGAVAATLREVCALDVDQSRDLVATATAMAGALWQMAAPGTELRELYKRDPDLGHAVVDAEPRLTRILTTLLDGYAQRL</sequence>
<feature type="region of interest" description="Disordered" evidence="3">
    <location>
        <begin position="85"/>
        <end position="104"/>
    </location>
</feature>
<dbReference type="Pfam" id="PF17929">
    <property type="entry name" value="TetR_C_34"/>
    <property type="match status" value="1"/>
</dbReference>
<proteinExistence type="predicted"/>
<gene>
    <name evidence="5" type="ORF">RVF87_17875</name>
</gene>
<organism evidence="5 6">
    <name type="scientific">Gordonia hydrophobica</name>
    <dbReference type="NCBI Taxonomy" id="40516"/>
    <lineage>
        <taxon>Bacteria</taxon>
        <taxon>Bacillati</taxon>
        <taxon>Actinomycetota</taxon>
        <taxon>Actinomycetes</taxon>
        <taxon>Mycobacteriales</taxon>
        <taxon>Gordoniaceae</taxon>
        <taxon>Gordonia</taxon>
    </lineage>
</organism>
<dbReference type="PROSITE" id="PS50977">
    <property type="entry name" value="HTH_TETR_2"/>
    <property type="match status" value="1"/>
</dbReference>
<evidence type="ECO:0000256" key="3">
    <source>
        <dbReference type="SAM" id="MobiDB-lite"/>
    </source>
</evidence>
<dbReference type="Proteomes" id="UP001479933">
    <property type="component" value="Chromosome"/>
</dbReference>
<dbReference type="SUPFAM" id="SSF46689">
    <property type="entry name" value="Homeodomain-like"/>
    <property type="match status" value="1"/>
</dbReference>